<dbReference type="GO" id="GO:0016020">
    <property type="term" value="C:membrane"/>
    <property type="evidence" value="ECO:0007669"/>
    <property type="project" value="GOC"/>
</dbReference>
<dbReference type="OrthoDB" id="9780884at2"/>
<keyword evidence="2" id="KW-0378">Hydrolase</keyword>
<dbReference type="FunCoup" id="A0A1B1AI11">
    <property type="interactions" value="111"/>
</dbReference>
<gene>
    <name evidence="5" type="ORF">ATE48_09785</name>
</gene>
<evidence type="ECO:0000256" key="1">
    <source>
        <dbReference type="ARBA" id="ARBA00022723"/>
    </source>
</evidence>
<dbReference type="InterPro" id="IPR051158">
    <property type="entry name" value="Metallophosphoesterase_sf"/>
</dbReference>
<keyword evidence="1" id="KW-0479">Metal-binding</keyword>
<evidence type="ECO:0000256" key="3">
    <source>
        <dbReference type="SAM" id="Phobius"/>
    </source>
</evidence>
<feature type="domain" description="Calcineurin-like phosphoesterase" evidence="4">
    <location>
        <begin position="88"/>
        <end position="194"/>
    </location>
</feature>
<sequence>MPDFFHPQLLPAALGAVIGLPLVIYACVWLFRRWSTLKPSARWMLLALIAVIEALYWVNIYAWFIEPNQLLVRRIEVVSEDWRGPPLTIAVLSDTHVGGPHVDAARMGRIIGRVNSLRPELVVLLGDYVNGHLEPHDRTPAENQEITGGIATFAALRARYGVVGVIGNHDVWYDRTLVQSEMENAGVAILWNRHIVIRRTGGEPMVIAGLADDTTGDPDFEAALDGAPENANTIILSHSPDPFVGMPRGPALMLAGHGHCGQVTIPFVGRPIVPLRNERFACGLVQERGERMYVTAGIGTSILPVRFLNPPEVVLITLRSASN</sequence>
<keyword evidence="3" id="KW-1133">Transmembrane helix</keyword>
<keyword evidence="3" id="KW-0472">Membrane</keyword>
<feature type="transmembrane region" description="Helical" evidence="3">
    <location>
        <begin position="12"/>
        <end position="31"/>
    </location>
</feature>
<dbReference type="AlphaFoldDB" id="A0A1B1AI11"/>
<keyword evidence="3" id="KW-0812">Transmembrane</keyword>
<dbReference type="RefSeq" id="WP_083197271.1">
    <property type="nucleotide sequence ID" value="NZ_CP013244.1"/>
</dbReference>
<dbReference type="EMBL" id="CP013244">
    <property type="protein sequence ID" value="ANP46188.1"/>
    <property type="molecule type" value="Genomic_DNA"/>
</dbReference>
<dbReference type="InParanoid" id="A0A1B1AI11"/>
<dbReference type="GO" id="GO:0008758">
    <property type="term" value="F:UDP-2,3-diacylglucosamine hydrolase activity"/>
    <property type="evidence" value="ECO:0007669"/>
    <property type="project" value="TreeGrafter"/>
</dbReference>
<dbReference type="SUPFAM" id="SSF56300">
    <property type="entry name" value="Metallo-dependent phosphatases"/>
    <property type="match status" value="1"/>
</dbReference>
<name>A0A1B1AI11_9PROT</name>
<reference evidence="5 6" key="1">
    <citation type="submission" date="2015-11" db="EMBL/GenBank/DDBJ databases">
        <title>Whole-Genome Sequence of Candidatus Oderbacter manganicum from the National Park Lower Oder Valley, Germany.</title>
        <authorList>
            <person name="Braun B."/>
            <person name="Liere K."/>
            <person name="Szewzyk U."/>
        </authorList>
    </citation>
    <scope>NUCLEOTIDE SEQUENCE [LARGE SCALE GENOMIC DNA]</scope>
    <source>
        <strain evidence="5 6">OTSz_A_272</strain>
    </source>
</reference>
<dbReference type="Pfam" id="PF00149">
    <property type="entry name" value="Metallophos"/>
    <property type="match status" value="1"/>
</dbReference>
<dbReference type="Proteomes" id="UP000092498">
    <property type="component" value="Chromosome"/>
</dbReference>
<dbReference type="PANTHER" id="PTHR31302">
    <property type="entry name" value="TRANSMEMBRANE PROTEIN WITH METALLOPHOSPHOESTERASE DOMAIN-RELATED"/>
    <property type="match status" value="1"/>
</dbReference>
<proteinExistence type="predicted"/>
<dbReference type="InterPro" id="IPR029052">
    <property type="entry name" value="Metallo-depent_PP-like"/>
</dbReference>
<evidence type="ECO:0000259" key="4">
    <source>
        <dbReference type="Pfam" id="PF00149"/>
    </source>
</evidence>
<accession>A0A1B1AI11</accession>
<dbReference type="GO" id="GO:0009245">
    <property type="term" value="P:lipid A biosynthetic process"/>
    <property type="evidence" value="ECO:0007669"/>
    <property type="project" value="TreeGrafter"/>
</dbReference>
<feature type="transmembrane region" description="Helical" evidence="3">
    <location>
        <begin position="43"/>
        <end position="64"/>
    </location>
</feature>
<evidence type="ECO:0000313" key="6">
    <source>
        <dbReference type="Proteomes" id="UP000092498"/>
    </source>
</evidence>
<dbReference type="GO" id="GO:0046872">
    <property type="term" value="F:metal ion binding"/>
    <property type="evidence" value="ECO:0007669"/>
    <property type="project" value="UniProtKB-KW"/>
</dbReference>
<dbReference type="STRING" id="1759059.ATE48_09785"/>
<dbReference type="PANTHER" id="PTHR31302:SF31">
    <property type="entry name" value="PHOSPHODIESTERASE YAEI"/>
    <property type="match status" value="1"/>
</dbReference>
<dbReference type="CDD" id="cd07385">
    <property type="entry name" value="MPP_YkuE_C"/>
    <property type="match status" value="1"/>
</dbReference>
<evidence type="ECO:0000256" key="2">
    <source>
        <dbReference type="ARBA" id="ARBA00022801"/>
    </source>
</evidence>
<protein>
    <recommendedName>
        <fullName evidence="4">Calcineurin-like phosphoesterase domain-containing protein</fullName>
    </recommendedName>
</protein>
<dbReference type="KEGG" id="cbot:ATE48_09785"/>
<dbReference type="Gene3D" id="3.60.21.10">
    <property type="match status" value="1"/>
</dbReference>
<keyword evidence="6" id="KW-1185">Reference proteome</keyword>
<organism evidence="5 6">
    <name type="scientific">Candidatus Viadribacter manganicus</name>
    <dbReference type="NCBI Taxonomy" id="1759059"/>
    <lineage>
        <taxon>Bacteria</taxon>
        <taxon>Pseudomonadati</taxon>
        <taxon>Pseudomonadota</taxon>
        <taxon>Alphaproteobacteria</taxon>
        <taxon>Hyphomonadales</taxon>
        <taxon>Hyphomonadaceae</taxon>
        <taxon>Candidatus Viadribacter</taxon>
    </lineage>
</organism>
<evidence type="ECO:0000313" key="5">
    <source>
        <dbReference type="EMBL" id="ANP46188.1"/>
    </source>
</evidence>
<dbReference type="InterPro" id="IPR004843">
    <property type="entry name" value="Calcineurin-like_PHP"/>
</dbReference>